<dbReference type="EMBL" id="JAFHDT010000017">
    <property type="protein sequence ID" value="KAI7798089.1"/>
    <property type="molecule type" value="Genomic_DNA"/>
</dbReference>
<dbReference type="GO" id="GO:0120212">
    <property type="term" value="C:sperm head-tail coupling apparatus"/>
    <property type="evidence" value="ECO:0007669"/>
    <property type="project" value="InterPro"/>
</dbReference>
<feature type="compositionally biased region" description="Basic and acidic residues" evidence="3">
    <location>
        <begin position="309"/>
        <end position="321"/>
    </location>
</feature>
<keyword evidence="2" id="KW-0597">Phosphoprotein</keyword>
<feature type="region of interest" description="Disordered" evidence="3">
    <location>
        <begin position="257"/>
        <end position="281"/>
    </location>
</feature>
<dbReference type="Pfam" id="PF14909">
    <property type="entry name" value="SPATA6"/>
    <property type="match status" value="1"/>
</dbReference>
<comment type="caution">
    <text evidence="5">The sequence shown here is derived from an EMBL/GenBank/DDBJ whole genome shotgun (WGS) entry which is preliminary data.</text>
</comment>
<feature type="region of interest" description="Disordered" evidence="3">
    <location>
        <begin position="297"/>
        <end position="359"/>
    </location>
</feature>
<dbReference type="Proteomes" id="UP001059041">
    <property type="component" value="Linkage Group LG17"/>
</dbReference>
<dbReference type="InterPro" id="IPR042769">
    <property type="entry name" value="SPATA6_fam"/>
</dbReference>
<feature type="non-terminal residue" evidence="5">
    <location>
        <position position="484"/>
    </location>
</feature>
<dbReference type="PANTHER" id="PTHR16435:SF3">
    <property type="entry name" value="SPERMATOGENESIS-ASSOCIATED PROTEIN 6"/>
    <property type="match status" value="1"/>
</dbReference>
<dbReference type="AlphaFoldDB" id="A0A9W7TJM4"/>
<keyword evidence="6" id="KW-1185">Reference proteome</keyword>
<evidence type="ECO:0000256" key="3">
    <source>
        <dbReference type="SAM" id="MobiDB-lite"/>
    </source>
</evidence>
<comment type="similarity">
    <text evidence="1">Belongs to the SPATA6 family.</text>
</comment>
<protein>
    <submittedName>
        <fullName evidence="5">Spermatogenesis-associated protein 6</fullName>
    </submittedName>
</protein>
<feature type="domain" description="Spermatogenesis-associated protein 6 N-terminal" evidence="4">
    <location>
        <begin position="23"/>
        <end position="161"/>
    </location>
</feature>
<evidence type="ECO:0000313" key="5">
    <source>
        <dbReference type="EMBL" id="KAI7798089.1"/>
    </source>
</evidence>
<evidence type="ECO:0000259" key="4">
    <source>
        <dbReference type="Pfam" id="PF14909"/>
    </source>
</evidence>
<dbReference type="InterPro" id="IPR032732">
    <property type="entry name" value="SPATA6_N"/>
</dbReference>
<sequence>GGQTPPKKPSVSKSRQKALKCTVELKIQAITCPGVVLQSQDDLYLSVQIMGQYHKSKCVPPAFPLRIDEKMVFVKTFVGVVDPGVIAEHLENETTSLELLQLVPPEGEILATFEGNTREFLYPGPRLAPRSTGPGREILMKRSVSFPGISPKVEFSTTSIIEECEVKHGQPTMSVCGPSAKPCRVRTSPAIPKKRKPNTAPHCNYAKPTVVSQTRSFSPYTHRRMCQLSEETRQRLGHFKLGPYIFKKETVPQAPFVVPRSPNTSMIESPTLPASHLSDKRSPLHLRSRSFSAYPTDPSLLGSFRSKHTQVDSDTRNKGPKDNSTPVYSMVRDQSPVLNRSSLRERFQSPTSPSRSQEIHKRVQRVLNIHGALRKLSFVLLSSSLNCHIKVTNCLVCQDDVNAEEGFRRSVPGPTHCDSEIDSRLLLDRLIPGEPSVHLYDGTFWTNRAAVYTGKPHRAVFEESLSRIYKNLYRNASQHNGQRT</sequence>
<dbReference type="GO" id="GO:0032027">
    <property type="term" value="F:myosin light chain binding"/>
    <property type="evidence" value="ECO:0007669"/>
    <property type="project" value="InterPro"/>
</dbReference>
<dbReference type="PANTHER" id="PTHR16435">
    <property type="entry name" value="SPERMATOGENESIS-ASSOCIATED PROTEIN 6 SPATA6"/>
    <property type="match status" value="1"/>
</dbReference>
<proteinExistence type="inferred from homology"/>
<evidence type="ECO:0000256" key="1">
    <source>
        <dbReference type="ARBA" id="ARBA00006215"/>
    </source>
</evidence>
<dbReference type="GO" id="GO:0007283">
    <property type="term" value="P:spermatogenesis"/>
    <property type="evidence" value="ECO:0007669"/>
    <property type="project" value="InterPro"/>
</dbReference>
<organism evidence="5 6">
    <name type="scientific">Triplophysa rosa</name>
    <name type="common">Cave loach</name>
    <dbReference type="NCBI Taxonomy" id="992332"/>
    <lineage>
        <taxon>Eukaryota</taxon>
        <taxon>Metazoa</taxon>
        <taxon>Chordata</taxon>
        <taxon>Craniata</taxon>
        <taxon>Vertebrata</taxon>
        <taxon>Euteleostomi</taxon>
        <taxon>Actinopterygii</taxon>
        <taxon>Neopterygii</taxon>
        <taxon>Teleostei</taxon>
        <taxon>Ostariophysi</taxon>
        <taxon>Cypriniformes</taxon>
        <taxon>Nemacheilidae</taxon>
        <taxon>Triplophysa</taxon>
    </lineage>
</organism>
<accession>A0A9W7TJM4</accession>
<gene>
    <name evidence="5" type="ORF">IRJ41_021347</name>
</gene>
<evidence type="ECO:0000256" key="2">
    <source>
        <dbReference type="ARBA" id="ARBA00022553"/>
    </source>
</evidence>
<name>A0A9W7TJM4_TRIRA</name>
<evidence type="ECO:0000313" key="6">
    <source>
        <dbReference type="Proteomes" id="UP001059041"/>
    </source>
</evidence>
<reference evidence="5" key="1">
    <citation type="submission" date="2021-02" db="EMBL/GenBank/DDBJ databases">
        <title>Comparative genomics reveals that relaxation of natural selection precedes convergent phenotypic evolution of cavefish.</title>
        <authorList>
            <person name="Peng Z."/>
        </authorList>
    </citation>
    <scope>NUCLEOTIDE SEQUENCE</scope>
    <source>
        <tissue evidence="5">Muscle</tissue>
    </source>
</reference>